<dbReference type="PROSITE" id="PS51682">
    <property type="entry name" value="SAM_OMT_I"/>
    <property type="match status" value="1"/>
</dbReference>
<reference evidence="7 8" key="1">
    <citation type="submission" date="2023-10" db="EMBL/GenBank/DDBJ databases">
        <title>Chromosome-scale genome assembly provides insights into flower coloration mechanisms of Canna indica.</title>
        <authorList>
            <person name="Li C."/>
        </authorList>
    </citation>
    <scope>NUCLEOTIDE SEQUENCE [LARGE SCALE GENOMIC DNA]</scope>
    <source>
        <tissue evidence="7">Flower</tissue>
    </source>
</reference>
<keyword evidence="2" id="KW-0808">Transferase</keyword>
<keyword evidence="1" id="KW-0489">Methyltransferase</keyword>
<accession>A0AAQ3QQH5</accession>
<feature type="compositionally biased region" description="Basic and acidic residues" evidence="6">
    <location>
        <begin position="69"/>
        <end position="80"/>
    </location>
</feature>
<comment type="similarity">
    <text evidence="5">Belongs to the class I-like SAM-binding methyltransferase superfamily. Cation-dependent O-methyltransferase family.</text>
</comment>
<proteinExistence type="inferred from homology"/>
<evidence type="ECO:0000256" key="3">
    <source>
        <dbReference type="ARBA" id="ARBA00022691"/>
    </source>
</evidence>
<keyword evidence="4" id="KW-0479">Metal-binding</keyword>
<dbReference type="AlphaFoldDB" id="A0AAQ3QQH5"/>
<keyword evidence="3" id="KW-0949">S-adenosyl-L-methionine</keyword>
<evidence type="ECO:0000256" key="6">
    <source>
        <dbReference type="SAM" id="MobiDB-lite"/>
    </source>
</evidence>
<dbReference type="Proteomes" id="UP001327560">
    <property type="component" value="Chromosome 9"/>
</dbReference>
<dbReference type="PANTHER" id="PTHR10509:SF81">
    <property type="entry name" value="CAFFEOYL-COA O-METHYLTRANSFERASE 1"/>
    <property type="match status" value="1"/>
</dbReference>
<name>A0AAQ3QQH5_9LILI</name>
<dbReference type="GO" id="GO:0008757">
    <property type="term" value="F:S-adenosylmethionine-dependent methyltransferase activity"/>
    <property type="evidence" value="ECO:0007669"/>
    <property type="project" value="TreeGrafter"/>
</dbReference>
<dbReference type="EMBL" id="CP136898">
    <property type="protein sequence ID" value="WOL19874.1"/>
    <property type="molecule type" value="Genomic_DNA"/>
</dbReference>
<feature type="region of interest" description="Disordered" evidence="6">
    <location>
        <begin position="69"/>
        <end position="90"/>
    </location>
</feature>
<dbReference type="Pfam" id="PF01596">
    <property type="entry name" value="Methyltransf_3"/>
    <property type="match status" value="2"/>
</dbReference>
<dbReference type="InterPro" id="IPR002935">
    <property type="entry name" value="SAM_O-MeTrfase"/>
</dbReference>
<evidence type="ECO:0000256" key="2">
    <source>
        <dbReference type="ARBA" id="ARBA00022679"/>
    </source>
</evidence>
<evidence type="ECO:0000313" key="7">
    <source>
        <dbReference type="EMBL" id="WOL19874.1"/>
    </source>
</evidence>
<dbReference type="GO" id="GO:0032259">
    <property type="term" value="P:methylation"/>
    <property type="evidence" value="ECO:0007669"/>
    <property type="project" value="UniProtKB-KW"/>
</dbReference>
<dbReference type="InterPro" id="IPR029063">
    <property type="entry name" value="SAM-dependent_MTases_sf"/>
</dbReference>
<evidence type="ECO:0000256" key="5">
    <source>
        <dbReference type="ARBA" id="ARBA00023453"/>
    </source>
</evidence>
<evidence type="ECO:0000256" key="1">
    <source>
        <dbReference type="ARBA" id="ARBA00022603"/>
    </source>
</evidence>
<dbReference type="SUPFAM" id="SSF53335">
    <property type="entry name" value="S-adenosyl-L-methionine-dependent methyltransferases"/>
    <property type="match status" value="2"/>
</dbReference>
<dbReference type="InterPro" id="IPR050362">
    <property type="entry name" value="Cation-dep_OMT"/>
</dbReference>
<dbReference type="FunFam" id="3.40.50.150:FF:000147">
    <property type="entry name" value="Caffeoyl-CoA O-methyltransferase 1"/>
    <property type="match status" value="1"/>
</dbReference>
<dbReference type="GO" id="GO:0046872">
    <property type="term" value="F:metal ion binding"/>
    <property type="evidence" value="ECO:0007669"/>
    <property type="project" value="UniProtKB-KW"/>
</dbReference>
<dbReference type="GO" id="GO:0008171">
    <property type="term" value="F:O-methyltransferase activity"/>
    <property type="evidence" value="ECO:0007669"/>
    <property type="project" value="InterPro"/>
</dbReference>
<gene>
    <name evidence="7" type="ORF">Cni_G28676</name>
</gene>
<evidence type="ECO:0000256" key="4">
    <source>
        <dbReference type="ARBA" id="ARBA00022723"/>
    </source>
</evidence>
<sequence length="321" mass="35813">MKELRHITAGHPDNIMIAGSDEVQFLSMLLKLMNAKNTLEIGVFTGYSILPLPSPSLKMERSIEGIDSCDRERGRERDGEIAPGDGTMASHDQKSLLQSETLYKYILETSVYPREPEALKELRQITAKHPRNAMAAASDQVQFLSMLLKLMNAKNTIEIGVFTGYSLLATALTLPEDGKIMAIDVNRNNYELGLPVIQKAGVAHKIDFREGLALTIIDELMGEEKYKGWFDFAFVDADKKNCLNYHQRLLELVRVGGVIGYDNTLWGGTVAALPEEQPLHGYSMEIRDATVELNKYLAADPRIEICHLSISDGLTLCRRLS</sequence>
<keyword evidence="8" id="KW-1185">Reference proteome</keyword>
<dbReference type="Gene3D" id="3.40.50.150">
    <property type="entry name" value="Vaccinia Virus protein VP39"/>
    <property type="match status" value="2"/>
</dbReference>
<protein>
    <submittedName>
        <fullName evidence="7">Caffeoyl-CoA O-methyltransferase</fullName>
    </submittedName>
</protein>
<organism evidence="7 8">
    <name type="scientific">Canna indica</name>
    <name type="common">Indian-shot</name>
    <dbReference type="NCBI Taxonomy" id="4628"/>
    <lineage>
        <taxon>Eukaryota</taxon>
        <taxon>Viridiplantae</taxon>
        <taxon>Streptophyta</taxon>
        <taxon>Embryophyta</taxon>
        <taxon>Tracheophyta</taxon>
        <taxon>Spermatophyta</taxon>
        <taxon>Magnoliopsida</taxon>
        <taxon>Liliopsida</taxon>
        <taxon>Zingiberales</taxon>
        <taxon>Cannaceae</taxon>
        <taxon>Canna</taxon>
    </lineage>
</organism>
<dbReference type="PANTHER" id="PTHR10509">
    <property type="entry name" value="O-METHYLTRANSFERASE-RELATED"/>
    <property type="match status" value="1"/>
</dbReference>
<evidence type="ECO:0000313" key="8">
    <source>
        <dbReference type="Proteomes" id="UP001327560"/>
    </source>
</evidence>